<protein>
    <submittedName>
        <fullName evidence="2">Ribosomal subunit interface protein</fullName>
    </submittedName>
</protein>
<dbReference type="GO" id="GO:0045900">
    <property type="term" value="P:negative regulation of translational elongation"/>
    <property type="evidence" value="ECO:0007669"/>
    <property type="project" value="TreeGrafter"/>
</dbReference>
<dbReference type="NCBIfam" id="TIGR00741">
    <property type="entry name" value="yfiA"/>
    <property type="match status" value="1"/>
</dbReference>
<dbReference type="GO" id="GO:0043024">
    <property type="term" value="F:ribosomal small subunit binding"/>
    <property type="evidence" value="ECO:0007669"/>
    <property type="project" value="TreeGrafter"/>
</dbReference>
<name>A0A2M6P0Z0_9BACT</name>
<keyword evidence="1" id="KW-0810">Translation regulation</keyword>
<gene>
    <name evidence="2" type="primary">raiA</name>
    <name evidence="2" type="ORF">COU30_02830</name>
</gene>
<evidence type="ECO:0000313" key="2">
    <source>
        <dbReference type="EMBL" id="PIR77371.1"/>
    </source>
</evidence>
<evidence type="ECO:0000313" key="3">
    <source>
        <dbReference type="Proteomes" id="UP000228528"/>
    </source>
</evidence>
<evidence type="ECO:0000256" key="1">
    <source>
        <dbReference type="ARBA" id="ARBA00022845"/>
    </source>
</evidence>
<dbReference type="AlphaFoldDB" id="A0A2M6P0Z0"/>
<dbReference type="GO" id="GO:0022627">
    <property type="term" value="C:cytosolic small ribosomal subunit"/>
    <property type="evidence" value="ECO:0007669"/>
    <property type="project" value="TreeGrafter"/>
</dbReference>
<dbReference type="Pfam" id="PF02482">
    <property type="entry name" value="Ribosomal_S30AE"/>
    <property type="match status" value="1"/>
</dbReference>
<dbReference type="InterPro" id="IPR003489">
    <property type="entry name" value="RHF/RaiA"/>
</dbReference>
<dbReference type="PANTHER" id="PTHR33231">
    <property type="entry name" value="30S RIBOSOMAL PROTEIN"/>
    <property type="match status" value="1"/>
</dbReference>
<dbReference type="Gene3D" id="3.30.160.100">
    <property type="entry name" value="Ribosome hibernation promotion factor-like"/>
    <property type="match status" value="1"/>
</dbReference>
<proteinExistence type="predicted"/>
<sequence>MFHMSINIQATGMELTEAMKEYAIEKMEASKKYFDNIQKIDIDIGMRSNHHNKGKIYYAEVNVFIPKQIIRVVKDAEDLYKAIDKVKDHLKVEFEKIKGKMRHKDKQYIRDQKEYQI</sequence>
<dbReference type="InterPro" id="IPR036567">
    <property type="entry name" value="RHF-like"/>
</dbReference>
<reference evidence="3" key="1">
    <citation type="submission" date="2017-09" db="EMBL/GenBank/DDBJ databases">
        <title>Depth-based differentiation of microbial function through sediment-hosted aquifers and enrichment of novel symbionts in the deep terrestrial subsurface.</title>
        <authorList>
            <person name="Probst A.J."/>
            <person name="Ladd B."/>
            <person name="Jarett J.K."/>
            <person name="Geller-Mcgrath D.E."/>
            <person name="Sieber C.M.K."/>
            <person name="Emerson J.B."/>
            <person name="Anantharaman K."/>
            <person name="Thomas B.C."/>
            <person name="Malmstrom R."/>
            <person name="Stieglmeier M."/>
            <person name="Klingl A."/>
            <person name="Woyke T."/>
            <person name="Ryan C.M."/>
            <person name="Banfield J.F."/>
        </authorList>
    </citation>
    <scope>NUCLEOTIDE SEQUENCE [LARGE SCALE GENOMIC DNA]</scope>
</reference>
<dbReference type="SUPFAM" id="SSF69754">
    <property type="entry name" value="Ribosome binding protein Y (YfiA homologue)"/>
    <property type="match status" value="1"/>
</dbReference>
<dbReference type="EMBL" id="PFBW01000125">
    <property type="protein sequence ID" value="PIR77371.1"/>
    <property type="molecule type" value="Genomic_DNA"/>
</dbReference>
<dbReference type="Proteomes" id="UP000228528">
    <property type="component" value="Unassembled WGS sequence"/>
</dbReference>
<dbReference type="InterPro" id="IPR050574">
    <property type="entry name" value="HPF/YfiA_ribosome-assoc"/>
</dbReference>
<comment type="caution">
    <text evidence="2">The sequence shown here is derived from an EMBL/GenBank/DDBJ whole genome shotgun (WGS) entry which is preliminary data.</text>
</comment>
<dbReference type="CDD" id="cd00552">
    <property type="entry name" value="RaiA"/>
    <property type="match status" value="1"/>
</dbReference>
<accession>A0A2M6P0Z0</accession>
<organism evidence="2 3">
    <name type="scientific">Candidatus Magasanikbacteria bacterium CG10_big_fil_rev_8_21_14_0_10_38_6</name>
    <dbReference type="NCBI Taxonomy" id="1974647"/>
    <lineage>
        <taxon>Bacteria</taxon>
        <taxon>Candidatus Magasanikiibacteriota</taxon>
    </lineage>
</organism>
<dbReference type="PANTHER" id="PTHR33231:SF1">
    <property type="entry name" value="30S RIBOSOMAL PROTEIN"/>
    <property type="match status" value="1"/>
</dbReference>